<evidence type="ECO:0000256" key="6">
    <source>
        <dbReference type="ARBA" id="ARBA00022759"/>
    </source>
</evidence>
<dbReference type="InterPro" id="IPR036389">
    <property type="entry name" value="RNase_III_sf"/>
</dbReference>
<feature type="binding site" evidence="9">
    <location>
        <position position="86"/>
    </location>
    <ligand>
        <name>Mg(2+)</name>
        <dbReference type="ChEBI" id="CHEBI:18420"/>
    </ligand>
</feature>
<keyword evidence="6 9" id="KW-0255">Endonuclease</keyword>
<evidence type="ECO:0000259" key="11">
    <source>
        <dbReference type="PROSITE" id="PS50137"/>
    </source>
</evidence>
<dbReference type="GO" id="GO:0046872">
    <property type="term" value="F:metal ion binding"/>
    <property type="evidence" value="ECO:0007669"/>
    <property type="project" value="UniProtKB-KW"/>
</dbReference>
<comment type="function">
    <text evidence="9">Digests double-stranded RNA. Involved in the processing of primary rRNA transcript to yield the immediate precursors to the large and small rRNAs (23S and 16S). Processes some mRNAs, and tRNAs when they are encoded in the rRNA operon. Processes pre-crRNA and tracrRNA of type II CRISPR loci if present in the organism.</text>
</comment>
<dbReference type="GO" id="GO:0006364">
    <property type="term" value="P:rRNA processing"/>
    <property type="evidence" value="ECO:0007669"/>
    <property type="project" value="UniProtKB-UniRule"/>
</dbReference>
<keyword evidence="9" id="KW-0460">Magnesium</keyword>
<keyword evidence="9" id="KW-0819">tRNA processing</keyword>
<dbReference type="EC" id="3.1.26.3" evidence="9"/>
<feature type="domain" description="DRBM" evidence="11">
    <location>
        <begin position="199"/>
        <end position="268"/>
    </location>
</feature>
<dbReference type="PROSITE" id="PS50137">
    <property type="entry name" value="DS_RBD"/>
    <property type="match status" value="1"/>
</dbReference>
<dbReference type="Pfam" id="PF14622">
    <property type="entry name" value="Ribonucleas_3_3"/>
    <property type="match status" value="1"/>
</dbReference>
<dbReference type="SMART" id="SM00358">
    <property type="entry name" value="DSRM"/>
    <property type="match status" value="1"/>
</dbReference>
<dbReference type="PROSITE" id="PS50142">
    <property type="entry name" value="RNASE_3_2"/>
    <property type="match status" value="1"/>
</dbReference>
<dbReference type="SMART" id="SM00535">
    <property type="entry name" value="RIBOc"/>
    <property type="match status" value="1"/>
</dbReference>
<dbReference type="Pfam" id="PF00035">
    <property type="entry name" value="dsrm"/>
    <property type="match status" value="1"/>
</dbReference>
<feature type="binding site" evidence="9">
    <location>
        <position position="158"/>
    </location>
    <ligand>
        <name>Mg(2+)</name>
        <dbReference type="ChEBI" id="CHEBI:18420"/>
    </ligand>
</feature>
<evidence type="ECO:0000256" key="1">
    <source>
        <dbReference type="ARBA" id="ARBA00000109"/>
    </source>
</evidence>
<dbReference type="SUPFAM" id="SSF54768">
    <property type="entry name" value="dsRNA-binding domain-like"/>
    <property type="match status" value="1"/>
</dbReference>
<dbReference type="GO" id="GO:0003725">
    <property type="term" value="F:double-stranded RNA binding"/>
    <property type="evidence" value="ECO:0007669"/>
    <property type="project" value="TreeGrafter"/>
</dbReference>
<comment type="catalytic activity">
    <reaction evidence="1 9">
        <text>Endonucleolytic cleavage to 5'-phosphomonoester.</text>
        <dbReference type="EC" id="3.1.26.3"/>
    </reaction>
</comment>
<accession>A0A2H5Y3K8</accession>
<dbReference type="CDD" id="cd00593">
    <property type="entry name" value="RIBOc"/>
    <property type="match status" value="1"/>
</dbReference>
<organism evidence="13 14">
    <name type="scientific">Candidatus Thermoflexus japonica</name>
    <dbReference type="NCBI Taxonomy" id="2035417"/>
    <lineage>
        <taxon>Bacteria</taxon>
        <taxon>Bacillati</taxon>
        <taxon>Chloroflexota</taxon>
        <taxon>Thermoflexia</taxon>
        <taxon>Thermoflexales</taxon>
        <taxon>Thermoflexaceae</taxon>
        <taxon>Thermoflexus</taxon>
    </lineage>
</organism>
<evidence type="ECO:0000256" key="10">
    <source>
        <dbReference type="SAM" id="MobiDB-lite"/>
    </source>
</evidence>
<feature type="active site" evidence="9">
    <location>
        <position position="161"/>
    </location>
</feature>
<comment type="subcellular location">
    <subcellularLocation>
        <location evidence="9">Cytoplasm</location>
    </subcellularLocation>
</comment>
<proteinExistence type="inferred from homology"/>
<dbReference type="SUPFAM" id="SSF69065">
    <property type="entry name" value="RNase III domain-like"/>
    <property type="match status" value="1"/>
</dbReference>
<feature type="active site" evidence="9">
    <location>
        <position position="90"/>
    </location>
</feature>
<dbReference type="AlphaFoldDB" id="A0A2H5Y3K8"/>
<keyword evidence="5 9" id="KW-0540">Nuclease</keyword>
<comment type="similarity">
    <text evidence="2">Belongs to the ribonuclease III family.</text>
</comment>
<feature type="compositionally biased region" description="Low complexity" evidence="10">
    <location>
        <begin position="29"/>
        <end position="41"/>
    </location>
</feature>
<keyword evidence="9" id="KW-0699">rRNA-binding</keyword>
<keyword evidence="9" id="KW-0963">Cytoplasm</keyword>
<dbReference type="NCBIfam" id="TIGR02191">
    <property type="entry name" value="RNaseIII"/>
    <property type="match status" value="1"/>
</dbReference>
<evidence type="ECO:0000256" key="8">
    <source>
        <dbReference type="ARBA" id="ARBA00022884"/>
    </source>
</evidence>
<dbReference type="GO" id="GO:0004525">
    <property type="term" value="F:ribonuclease III activity"/>
    <property type="evidence" value="ECO:0007669"/>
    <property type="project" value="UniProtKB-UniRule"/>
</dbReference>
<dbReference type="Gene3D" id="3.30.160.20">
    <property type="match status" value="1"/>
</dbReference>
<keyword evidence="4 9" id="KW-0507">mRNA processing</keyword>
<feature type="domain" description="RNase III" evidence="12">
    <location>
        <begin position="44"/>
        <end position="172"/>
    </location>
</feature>
<evidence type="ECO:0000313" key="13">
    <source>
        <dbReference type="EMBL" id="GBD08017.1"/>
    </source>
</evidence>
<evidence type="ECO:0000256" key="2">
    <source>
        <dbReference type="ARBA" id="ARBA00010183"/>
    </source>
</evidence>
<dbReference type="Proteomes" id="UP000236642">
    <property type="component" value="Unassembled WGS sequence"/>
</dbReference>
<dbReference type="GO" id="GO:0006397">
    <property type="term" value="P:mRNA processing"/>
    <property type="evidence" value="ECO:0007669"/>
    <property type="project" value="UniProtKB-UniRule"/>
</dbReference>
<feature type="binding site" evidence="9">
    <location>
        <position position="161"/>
    </location>
    <ligand>
        <name>Mg(2+)</name>
        <dbReference type="ChEBI" id="CHEBI:18420"/>
    </ligand>
</feature>
<evidence type="ECO:0000259" key="12">
    <source>
        <dbReference type="PROSITE" id="PS50142"/>
    </source>
</evidence>
<dbReference type="GO" id="GO:0008033">
    <property type="term" value="P:tRNA processing"/>
    <property type="evidence" value="ECO:0007669"/>
    <property type="project" value="UniProtKB-KW"/>
</dbReference>
<dbReference type="PANTHER" id="PTHR11207">
    <property type="entry name" value="RIBONUCLEASE III"/>
    <property type="match status" value="1"/>
</dbReference>
<dbReference type="EMBL" id="BEHY01000003">
    <property type="protein sequence ID" value="GBD08017.1"/>
    <property type="molecule type" value="Genomic_DNA"/>
</dbReference>
<evidence type="ECO:0000256" key="4">
    <source>
        <dbReference type="ARBA" id="ARBA00022664"/>
    </source>
</evidence>
<dbReference type="GO" id="GO:0010468">
    <property type="term" value="P:regulation of gene expression"/>
    <property type="evidence" value="ECO:0007669"/>
    <property type="project" value="TreeGrafter"/>
</dbReference>
<dbReference type="GO" id="GO:0019843">
    <property type="term" value="F:rRNA binding"/>
    <property type="evidence" value="ECO:0007669"/>
    <property type="project" value="UniProtKB-KW"/>
</dbReference>
<comment type="caution">
    <text evidence="13">The sequence shown here is derived from an EMBL/GenBank/DDBJ whole genome shotgun (WGS) entry which is preliminary data.</text>
</comment>
<dbReference type="InterPro" id="IPR011907">
    <property type="entry name" value="RNase_III"/>
</dbReference>
<dbReference type="HAMAP" id="MF_00104">
    <property type="entry name" value="RNase_III"/>
    <property type="match status" value="1"/>
</dbReference>
<dbReference type="PANTHER" id="PTHR11207:SF0">
    <property type="entry name" value="RIBONUCLEASE 3"/>
    <property type="match status" value="1"/>
</dbReference>
<gene>
    <name evidence="9 13" type="primary">rnc</name>
    <name evidence="13" type="ORF">HRbin22_00246</name>
</gene>
<dbReference type="CDD" id="cd10845">
    <property type="entry name" value="DSRM_RNAse_III_family"/>
    <property type="match status" value="1"/>
</dbReference>
<keyword evidence="7 9" id="KW-0378">Hydrolase</keyword>
<dbReference type="PROSITE" id="PS00517">
    <property type="entry name" value="RNASE_3_1"/>
    <property type="match status" value="1"/>
</dbReference>
<comment type="subunit">
    <text evidence="9">Homodimer.</text>
</comment>
<dbReference type="GO" id="GO:0005737">
    <property type="term" value="C:cytoplasm"/>
    <property type="evidence" value="ECO:0007669"/>
    <property type="project" value="UniProtKB-SubCell"/>
</dbReference>
<evidence type="ECO:0000256" key="3">
    <source>
        <dbReference type="ARBA" id="ARBA00022552"/>
    </source>
</evidence>
<dbReference type="InterPro" id="IPR000999">
    <property type="entry name" value="RNase_III_dom"/>
</dbReference>
<dbReference type="Gene3D" id="1.10.1520.10">
    <property type="entry name" value="Ribonuclease III domain"/>
    <property type="match status" value="1"/>
</dbReference>
<comment type="cofactor">
    <cofactor evidence="9">
        <name>Mg(2+)</name>
        <dbReference type="ChEBI" id="CHEBI:18420"/>
    </cofactor>
</comment>
<evidence type="ECO:0000256" key="7">
    <source>
        <dbReference type="ARBA" id="ARBA00022801"/>
    </source>
</evidence>
<protein>
    <recommendedName>
        <fullName evidence="9">Ribonuclease 3</fullName>
        <ecNumber evidence="9">3.1.26.3</ecNumber>
    </recommendedName>
    <alternativeName>
        <fullName evidence="9">Ribonuclease III</fullName>
        <shortName evidence="9">RNase III</shortName>
    </alternativeName>
</protein>
<keyword evidence="8 9" id="KW-0694">RNA-binding</keyword>
<dbReference type="InterPro" id="IPR014720">
    <property type="entry name" value="dsRBD_dom"/>
</dbReference>
<evidence type="ECO:0000256" key="9">
    <source>
        <dbReference type="HAMAP-Rule" id="MF_00104"/>
    </source>
</evidence>
<feature type="region of interest" description="Disordered" evidence="10">
    <location>
        <begin position="17"/>
        <end position="41"/>
    </location>
</feature>
<evidence type="ECO:0000256" key="5">
    <source>
        <dbReference type="ARBA" id="ARBA00022722"/>
    </source>
</evidence>
<keyword evidence="9" id="KW-0479">Metal-binding</keyword>
<keyword evidence="3 9" id="KW-0698">rRNA processing</keyword>
<reference evidence="14" key="1">
    <citation type="submission" date="2017-09" db="EMBL/GenBank/DDBJ databases">
        <title>Metaegenomics of thermophilic ammonia-oxidizing enrichment culture.</title>
        <authorList>
            <person name="Kato S."/>
            <person name="Suzuki K."/>
        </authorList>
    </citation>
    <scope>NUCLEOTIDE SEQUENCE [LARGE SCALE GENOMIC DNA]</scope>
</reference>
<sequence length="276" mass="30923">MGNWRIRIGRLWGHLQEKQKEKEQAPHGSPHASSPASPSEEEPLLLLEQRLGWSFRNRALLMEALTHRSYVNEHPDEGIRDNERLEFLGDAVLQLVVSADLFRRFPDWPEGRLTELRTILIRGERLAAWAEDLELGRWLRLGKGEAESARTRPSVLADAFEALLGALYLDGGLPAVERLMGRLLPEAIDQALRDLEWHDPKGRLQHWSQSVRGKTPVYRVVAVEGPPHAARFTVQVLIGDEVVGEGQGTSKREATREAARNALIRLGIENGGKGAS</sequence>
<name>A0A2H5Y3K8_9CHLR</name>
<dbReference type="FunFam" id="1.10.1520.10:FF:000001">
    <property type="entry name" value="Ribonuclease 3"/>
    <property type="match status" value="1"/>
</dbReference>
<evidence type="ECO:0000313" key="14">
    <source>
        <dbReference type="Proteomes" id="UP000236642"/>
    </source>
</evidence>